<gene>
    <name evidence="2" type="ORF">DB88DRAFT_488784</name>
</gene>
<feature type="compositionally biased region" description="Polar residues" evidence="1">
    <location>
        <begin position="39"/>
        <end position="50"/>
    </location>
</feature>
<comment type="caution">
    <text evidence="2">The sequence shown here is derived from an EMBL/GenBank/DDBJ whole genome shotgun (WGS) entry which is preliminary data.</text>
</comment>
<accession>A0AAD9D0X0</accession>
<feature type="compositionally biased region" description="Basic and acidic residues" evidence="1">
    <location>
        <begin position="156"/>
        <end position="182"/>
    </location>
</feature>
<feature type="compositionally biased region" description="Low complexity" evidence="1">
    <location>
        <begin position="423"/>
        <end position="443"/>
    </location>
</feature>
<feature type="compositionally biased region" description="Polar residues" evidence="1">
    <location>
        <begin position="459"/>
        <end position="478"/>
    </location>
</feature>
<feature type="compositionally biased region" description="Low complexity" evidence="1">
    <location>
        <begin position="25"/>
        <end position="38"/>
    </location>
</feature>
<feature type="compositionally biased region" description="Basic and acidic residues" evidence="1">
    <location>
        <begin position="139"/>
        <end position="148"/>
    </location>
</feature>
<dbReference type="AlphaFoldDB" id="A0AAD9D0X0"/>
<feature type="compositionally biased region" description="Basic and acidic residues" evidence="1">
    <location>
        <begin position="58"/>
        <end position="69"/>
    </location>
</feature>
<reference evidence="2" key="1">
    <citation type="submission" date="2023-02" db="EMBL/GenBank/DDBJ databases">
        <title>Identification and recombinant expression of a fungal hydrolase from Papiliotrema laurentii that hydrolyzes apple cutin and clears colloidal polyester polyurethane.</title>
        <authorList>
            <consortium name="DOE Joint Genome Institute"/>
            <person name="Roman V.A."/>
            <person name="Bojanowski C."/>
            <person name="Crable B.R."/>
            <person name="Wagner D.N."/>
            <person name="Hung C.S."/>
            <person name="Nadeau L.J."/>
            <person name="Schratz L."/>
            <person name="Haridas S."/>
            <person name="Pangilinan J."/>
            <person name="Lipzen A."/>
            <person name="Na H."/>
            <person name="Yan M."/>
            <person name="Ng V."/>
            <person name="Grigoriev I.V."/>
            <person name="Spatafora J.W."/>
            <person name="Barlow D."/>
            <person name="Biffinger J."/>
            <person name="Kelley-Loughnane N."/>
            <person name="Varaljay V.A."/>
            <person name="Crookes-Goodson W.J."/>
        </authorList>
    </citation>
    <scope>NUCLEOTIDE SEQUENCE</scope>
    <source>
        <strain evidence="2">5307AH</strain>
    </source>
</reference>
<name>A0AAD9D0X0_PAPLA</name>
<proteinExistence type="predicted"/>
<feature type="region of interest" description="Disordered" evidence="1">
    <location>
        <begin position="1"/>
        <end position="483"/>
    </location>
</feature>
<evidence type="ECO:0000256" key="1">
    <source>
        <dbReference type="SAM" id="MobiDB-lite"/>
    </source>
</evidence>
<feature type="compositionally biased region" description="Basic and acidic residues" evidence="1">
    <location>
        <begin position="91"/>
        <end position="114"/>
    </location>
</feature>
<evidence type="ECO:0000313" key="2">
    <source>
        <dbReference type="EMBL" id="KAK1924003.1"/>
    </source>
</evidence>
<evidence type="ECO:0000313" key="3">
    <source>
        <dbReference type="Proteomes" id="UP001182556"/>
    </source>
</evidence>
<dbReference type="Proteomes" id="UP001182556">
    <property type="component" value="Unassembled WGS sequence"/>
</dbReference>
<feature type="compositionally biased region" description="Acidic residues" evidence="1">
    <location>
        <begin position="349"/>
        <end position="366"/>
    </location>
</feature>
<feature type="region of interest" description="Disordered" evidence="1">
    <location>
        <begin position="537"/>
        <end position="596"/>
    </location>
</feature>
<keyword evidence="3" id="KW-1185">Reference proteome</keyword>
<sequence length="790" mass="87961">MSLHAPQPRRPLSRSSIATTLTQMSSPPSSWSSGKPRSITTSATEWSDQGTEMPVSRAQDDPGEYHDKFVGGWSDEPPLIDFDEEPPSPVDRTESGNRNEESRKEPERPADRLKMLLLQMEAEVKETKLQQEAVSAVSPEREVRSRWRDGRRHVLGRSEHSDEDDSRHSPSHSERHQAKEQDREDEGESPPTPPLRITNPYLSRRPVERSASPPSQRMTSRAAVLRNSISKQPPMPSSPPSSTKSPLETFIATHPSPPAEYIPLEASTSRSPLRSKPDTPSPGSLRKGKQRASFEPPRPTHTSRKVLSPPRRSHTPRKWSIELPPDDSAVFAEEAASLEARGDALDLSDSSDEPPWVDEPEESTVEEESRISPVRNRRVQTSFRSSLREEREQTIQQREAERSRDSRSHGRLSRVLKQPTPSPSRSISRPAQDESSLPALPEPSVEEEEEEERIDKMSSRQASLFRSPSRTASRSTLSVGRDVTANMSKDVSWKSFSGTRSLLRHSLPPAIEKVQRADTSTRGSVQFSTPVKELTALPVATPHPPGRWYSPSKNQRTTTVASTSTREQSEDERDISIHHLRVSPGKKASPKRATDVVQPKLEEQVEDSSFLGRIPGLSRMVAKRHPLPLPSTTVQEAEEALARAAQTSTSAKERVEKTQIQFLEALAAAQHVKEGAVAVVKQGWGWGNWVWWIGVEVLLVWGVFRVTLDYATSAHHLASIDPFSLSTNAFALSVPLPTALSAFIIPRRGSANFFDLLERLDLWRRLDDMGFLSSPAVVAGGVRMLGRVPT</sequence>
<organism evidence="2 3">
    <name type="scientific">Papiliotrema laurentii</name>
    <name type="common">Cryptococcus laurentii</name>
    <dbReference type="NCBI Taxonomy" id="5418"/>
    <lineage>
        <taxon>Eukaryota</taxon>
        <taxon>Fungi</taxon>
        <taxon>Dikarya</taxon>
        <taxon>Basidiomycota</taxon>
        <taxon>Agaricomycotina</taxon>
        <taxon>Tremellomycetes</taxon>
        <taxon>Tremellales</taxon>
        <taxon>Rhynchogastremaceae</taxon>
        <taxon>Papiliotrema</taxon>
    </lineage>
</organism>
<dbReference type="EMBL" id="JAODAN010000005">
    <property type="protein sequence ID" value="KAK1924003.1"/>
    <property type="molecule type" value="Genomic_DNA"/>
</dbReference>
<feature type="compositionally biased region" description="Polar residues" evidence="1">
    <location>
        <begin position="13"/>
        <end position="24"/>
    </location>
</feature>
<feature type="compositionally biased region" description="Basic and acidic residues" evidence="1">
    <location>
        <begin position="386"/>
        <end position="408"/>
    </location>
</feature>
<protein>
    <submittedName>
        <fullName evidence="2">Uncharacterized protein</fullName>
    </submittedName>
</protein>
<feature type="compositionally biased region" description="Polar residues" evidence="1">
    <location>
        <begin position="551"/>
        <end position="566"/>
    </location>
</feature>